<gene>
    <name evidence="5" type="ORF">PFJ87_02g01280</name>
</gene>
<comment type="similarity">
    <text evidence="1">Belongs to the protein prenyltransferase subunit alpha family.</text>
</comment>
<evidence type="ECO:0000256" key="2">
    <source>
        <dbReference type="ARBA" id="ARBA00022602"/>
    </source>
</evidence>
<reference evidence="5 6" key="1">
    <citation type="submission" date="2023-02" db="EMBL/GenBank/DDBJ databases">
        <title>Encephalitozoon hellem ATCC 50451 complete genome.</title>
        <authorList>
            <person name="Mascarenhas dos Santos A.C."/>
            <person name="Julian A.T."/>
            <person name="Pombert J.-F."/>
        </authorList>
    </citation>
    <scope>NUCLEOTIDE SEQUENCE [LARGE SCALE GENOMIC DNA]</scope>
    <source>
        <strain evidence="5 6">ATCC 50451</strain>
    </source>
</reference>
<evidence type="ECO:0000313" key="5">
    <source>
        <dbReference type="EMBL" id="WEL38088.1"/>
    </source>
</evidence>
<organism evidence="5 6">
    <name type="scientific">Encephalitozoon hellem</name>
    <name type="common">Microsporidian parasite</name>
    <dbReference type="NCBI Taxonomy" id="27973"/>
    <lineage>
        <taxon>Eukaryota</taxon>
        <taxon>Fungi</taxon>
        <taxon>Fungi incertae sedis</taxon>
        <taxon>Microsporidia</taxon>
        <taxon>Unikaryonidae</taxon>
        <taxon>Encephalitozoon</taxon>
    </lineage>
</organism>
<accession>A0ABY8CGU0</accession>
<keyword evidence="4" id="KW-0677">Repeat</keyword>
<evidence type="ECO:0000313" key="6">
    <source>
        <dbReference type="Proteomes" id="UP001217963"/>
    </source>
</evidence>
<dbReference type="SUPFAM" id="SSF48439">
    <property type="entry name" value="Protein prenylyltransferase"/>
    <property type="match status" value="1"/>
</dbReference>
<dbReference type="Pfam" id="PF01239">
    <property type="entry name" value="PPTA"/>
    <property type="match status" value="2"/>
</dbReference>
<evidence type="ECO:0000256" key="3">
    <source>
        <dbReference type="ARBA" id="ARBA00022679"/>
    </source>
</evidence>
<dbReference type="PANTHER" id="PTHR11129">
    <property type="entry name" value="PROTEIN FARNESYLTRANSFERASE ALPHA SUBUNIT/RAB GERANYLGERANYL TRANSFERASE ALPHA SUBUNIT"/>
    <property type="match status" value="1"/>
</dbReference>
<evidence type="ECO:0000256" key="4">
    <source>
        <dbReference type="ARBA" id="ARBA00022737"/>
    </source>
</evidence>
<dbReference type="Proteomes" id="UP001217963">
    <property type="component" value="Chromosome II"/>
</dbReference>
<keyword evidence="6" id="KW-1185">Reference proteome</keyword>
<sequence>MIIHNVEEGEYTDDKDALDKILKLKLQEESVRKHKEIVQMVSDDYFSWNKLKEHLLANPSDFKDQLKVCENSLRNDPKSYQAWYHRKFMMKSFQVQREKYLDREDFLTKLLLESDPRNFHCWNYRMAILNTRPVRDLFNYSYLHHSCSEDPLSIIYTDPLDPTCWEYFYLWRERKRMENGLYIRGYRGRLEIRFSKPFCGEITFEAGNTRKTIVSELYTRIVAVEGVAEALERCRVVMNGRAVDFSPGNEDFRFVHEILELEPECLGALLTLLDYTREEAKRADMIERIIRLDPIRRNHYNTLRGKFYSVYVPEIAL</sequence>
<keyword evidence="2" id="KW-0637">Prenyltransferase</keyword>
<dbReference type="EMBL" id="CP119063">
    <property type="protein sequence ID" value="WEL38088.1"/>
    <property type="molecule type" value="Genomic_DNA"/>
</dbReference>
<dbReference type="PROSITE" id="PS51147">
    <property type="entry name" value="PFTA"/>
    <property type="match status" value="2"/>
</dbReference>
<evidence type="ECO:0000256" key="1">
    <source>
        <dbReference type="ARBA" id="ARBA00006734"/>
    </source>
</evidence>
<proteinExistence type="inferred from homology"/>
<keyword evidence="3" id="KW-0808">Transferase</keyword>
<name>A0ABY8CGU0_ENCHE</name>
<dbReference type="Gene3D" id="1.25.40.120">
    <property type="entry name" value="Protein prenylyltransferase"/>
    <property type="match status" value="1"/>
</dbReference>
<protein>
    <submittedName>
        <fullName evidence="5">Protein farnesyltransferase/geranylgeranyltransferase</fullName>
    </submittedName>
</protein>
<dbReference type="InterPro" id="IPR002088">
    <property type="entry name" value="Prenyl_trans_a"/>
</dbReference>